<dbReference type="InterPro" id="IPR000119">
    <property type="entry name" value="Hist_DNA-bd"/>
</dbReference>
<dbReference type="PATRIC" id="fig|1618995.3.peg.931"/>
<keyword evidence="2" id="KW-0238">DNA-binding</keyword>
<dbReference type="GO" id="GO:0003677">
    <property type="term" value="F:DNA binding"/>
    <property type="evidence" value="ECO:0007669"/>
    <property type="project" value="UniProtKB-KW"/>
</dbReference>
<dbReference type="Pfam" id="PF00216">
    <property type="entry name" value="Bac_DNA_binding"/>
    <property type="match status" value="1"/>
</dbReference>
<dbReference type="GO" id="GO:0005829">
    <property type="term" value="C:cytosol"/>
    <property type="evidence" value="ECO:0007669"/>
    <property type="project" value="TreeGrafter"/>
</dbReference>
<dbReference type="AlphaFoldDB" id="A0A0G0MK33"/>
<evidence type="ECO:0000256" key="1">
    <source>
        <dbReference type="RuleBase" id="RU003939"/>
    </source>
</evidence>
<dbReference type="InterPro" id="IPR010992">
    <property type="entry name" value="IHF-like_DNA-bd_dom_sf"/>
</dbReference>
<reference evidence="2 3" key="1">
    <citation type="journal article" date="2015" name="Nature">
        <title>rRNA introns, odd ribosomes, and small enigmatic genomes across a large radiation of phyla.</title>
        <authorList>
            <person name="Brown C.T."/>
            <person name="Hug L.A."/>
            <person name="Thomas B.C."/>
            <person name="Sharon I."/>
            <person name="Castelle C.J."/>
            <person name="Singh A."/>
            <person name="Wilkins M.J."/>
            <person name="Williams K.H."/>
            <person name="Banfield J.F."/>
        </authorList>
    </citation>
    <scope>NUCLEOTIDE SEQUENCE [LARGE SCALE GENOMIC DNA]</scope>
</reference>
<evidence type="ECO:0000313" key="2">
    <source>
        <dbReference type="EMBL" id="KKR03518.1"/>
    </source>
</evidence>
<dbReference type="Proteomes" id="UP000033935">
    <property type="component" value="Unassembled WGS sequence"/>
</dbReference>
<name>A0A0G0MK33_9BACT</name>
<comment type="caution">
    <text evidence="2">The sequence shown here is derived from an EMBL/GenBank/DDBJ whole genome shotgun (WGS) entry which is preliminary data.</text>
</comment>
<proteinExistence type="inferred from homology"/>
<sequence>MKMTKRDFVVKIATELDLKQNAVASVVQKTFDYLSDELVHSGNIELRNFGVFEIVIRKSRKGRNPQKPEKDVIIPERVVVKFRVGKELKNRVKKLKPASLKK</sequence>
<dbReference type="GO" id="GO:0030527">
    <property type="term" value="F:structural constituent of chromatin"/>
    <property type="evidence" value="ECO:0007669"/>
    <property type="project" value="InterPro"/>
</dbReference>
<dbReference type="SUPFAM" id="SSF47729">
    <property type="entry name" value="IHF-like DNA-binding proteins"/>
    <property type="match status" value="1"/>
</dbReference>
<comment type="similarity">
    <text evidence="1">Belongs to the bacterial histone-like protein family.</text>
</comment>
<dbReference type="EMBL" id="LBWG01000027">
    <property type="protein sequence ID" value="KKR03518.1"/>
    <property type="molecule type" value="Genomic_DNA"/>
</dbReference>
<gene>
    <name evidence="2" type="ORF">UT30_C0027G0002</name>
</gene>
<protein>
    <submittedName>
        <fullName evidence="2">Putative DNA-binding protein HU</fullName>
    </submittedName>
</protein>
<evidence type="ECO:0000313" key="3">
    <source>
        <dbReference type="Proteomes" id="UP000033935"/>
    </source>
</evidence>
<dbReference type="CDD" id="cd13836">
    <property type="entry name" value="IHF_B"/>
    <property type="match status" value="1"/>
</dbReference>
<dbReference type="Gene3D" id="4.10.520.10">
    <property type="entry name" value="IHF-like DNA-binding proteins"/>
    <property type="match status" value="1"/>
</dbReference>
<organism evidence="2 3">
    <name type="scientific">Candidatus Uhrbacteria bacterium GW2011_GWF2_39_13</name>
    <dbReference type="NCBI Taxonomy" id="1618995"/>
    <lineage>
        <taxon>Bacteria</taxon>
        <taxon>Candidatus Uhriibacteriota</taxon>
    </lineage>
</organism>
<dbReference type="PANTHER" id="PTHR33175:SF2">
    <property type="entry name" value="INTEGRATION HOST FACTOR SUBUNIT ALPHA"/>
    <property type="match status" value="1"/>
</dbReference>
<dbReference type="SMART" id="SM00411">
    <property type="entry name" value="BHL"/>
    <property type="match status" value="1"/>
</dbReference>
<accession>A0A0G0MK33</accession>
<dbReference type="PANTHER" id="PTHR33175">
    <property type="entry name" value="DNA-BINDING PROTEIN HU"/>
    <property type="match status" value="1"/>
</dbReference>